<organism evidence="1 2">
    <name type="scientific">Paragonimus skrjabini miyazakii</name>
    <dbReference type="NCBI Taxonomy" id="59628"/>
    <lineage>
        <taxon>Eukaryota</taxon>
        <taxon>Metazoa</taxon>
        <taxon>Spiralia</taxon>
        <taxon>Lophotrochozoa</taxon>
        <taxon>Platyhelminthes</taxon>
        <taxon>Trematoda</taxon>
        <taxon>Digenea</taxon>
        <taxon>Plagiorchiida</taxon>
        <taxon>Troglotremata</taxon>
        <taxon>Troglotrematidae</taxon>
        <taxon>Paragonimus</taxon>
    </lineage>
</organism>
<protein>
    <submittedName>
        <fullName evidence="1">Uncharacterized protein</fullName>
    </submittedName>
</protein>
<gene>
    <name evidence="1" type="ORF">EG68_04286</name>
</gene>
<dbReference type="EMBL" id="JTDE01001994">
    <property type="protein sequence ID" value="KAF7258030.1"/>
    <property type="molecule type" value="Genomic_DNA"/>
</dbReference>
<sequence length="94" mass="10997">MVQLLSHVNLAKVEMHALAAIYPTNQQEMEWSLAISFAIRIKYNAKTMRCRFYTAGQEPVVAGKDETLHLRRCERTVFDYMLNTEPERVDRGHR</sequence>
<evidence type="ECO:0000313" key="2">
    <source>
        <dbReference type="Proteomes" id="UP000822476"/>
    </source>
</evidence>
<evidence type="ECO:0000313" key="1">
    <source>
        <dbReference type="EMBL" id="KAF7258030.1"/>
    </source>
</evidence>
<proteinExistence type="predicted"/>
<keyword evidence="2" id="KW-1185">Reference proteome</keyword>
<comment type="caution">
    <text evidence="1">The sequence shown here is derived from an EMBL/GenBank/DDBJ whole genome shotgun (WGS) entry which is preliminary data.</text>
</comment>
<dbReference type="AlphaFoldDB" id="A0A8S9YXU9"/>
<accession>A0A8S9YXU9</accession>
<name>A0A8S9YXU9_9TREM</name>
<dbReference type="Proteomes" id="UP000822476">
    <property type="component" value="Unassembled WGS sequence"/>
</dbReference>
<reference evidence="1" key="1">
    <citation type="submission" date="2019-07" db="EMBL/GenBank/DDBJ databases">
        <title>Annotation for the trematode Paragonimus miyazaki's.</title>
        <authorList>
            <person name="Choi Y.-J."/>
        </authorList>
    </citation>
    <scope>NUCLEOTIDE SEQUENCE</scope>
    <source>
        <strain evidence="1">Japan</strain>
    </source>
</reference>